<dbReference type="PANTHER" id="PTHR45629:SF7">
    <property type="entry name" value="DNA EXCISION REPAIR PROTEIN ERCC-6-RELATED"/>
    <property type="match status" value="1"/>
</dbReference>
<dbReference type="Pfam" id="PF00271">
    <property type="entry name" value="Helicase_C"/>
    <property type="match status" value="1"/>
</dbReference>
<reference evidence="3" key="1">
    <citation type="journal article" date="2019" name="MBio">
        <title>Virus Genomes from Deep Sea Sediments Expand the Ocean Megavirome and Support Independent Origins of Viral Gigantism.</title>
        <authorList>
            <person name="Backstrom D."/>
            <person name="Yutin N."/>
            <person name="Jorgensen S.L."/>
            <person name="Dharamshi J."/>
            <person name="Homa F."/>
            <person name="Zaremba-Niedwiedzka K."/>
            <person name="Spang A."/>
            <person name="Wolf Y.I."/>
            <person name="Koonin E.V."/>
            <person name="Ettema T.J."/>
        </authorList>
    </citation>
    <scope>NUCLEOTIDE SEQUENCE</scope>
</reference>
<keyword evidence="3" id="KW-0067">ATP-binding</keyword>
<gene>
    <name evidence="3" type="ORF">LCPAC201_01830</name>
</gene>
<dbReference type="GO" id="GO:0004386">
    <property type="term" value="F:helicase activity"/>
    <property type="evidence" value="ECO:0007669"/>
    <property type="project" value="UniProtKB-KW"/>
</dbReference>
<dbReference type="InterPro" id="IPR014001">
    <property type="entry name" value="Helicase_ATP-bd"/>
</dbReference>
<feature type="domain" description="Helicase C-terminal" evidence="2">
    <location>
        <begin position="371"/>
        <end position="532"/>
    </location>
</feature>
<dbReference type="PROSITE" id="PS51192">
    <property type="entry name" value="HELICASE_ATP_BIND_1"/>
    <property type="match status" value="1"/>
</dbReference>
<dbReference type="InterPro" id="IPR050496">
    <property type="entry name" value="SNF2_RAD54_helicase_repair"/>
</dbReference>
<proteinExistence type="predicted"/>
<organism evidence="3">
    <name type="scientific">Pithovirus LCPAC201</name>
    <dbReference type="NCBI Taxonomy" id="2506591"/>
    <lineage>
        <taxon>Viruses</taxon>
        <taxon>Pithoviruses</taxon>
    </lineage>
</organism>
<evidence type="ECO:0000259" key="1">
    <source>
        <dbReference type="PROSITE" id="PS51192"/>
    </source>
</evidence>
<keyword evidence="3" id="KW-0378">Hydrolase</keyword>
<dbReference type="InterPro" id="IPR001650">
    <property type="entry name" value="Helicase_C-like"/>
</dbReference>
<feature type="domain" description="Helicase ATP-binding" evidence="1">
    <location>
        <begin position="68"/>
        <end position="231"/>
    </location>
</feature>
<dbReference type="InterPro" id="IPR027417">
    <property type="entry name" value="P-loop_NTPase"/>
</dbReference>
<dbReference type="PROSITE" id="PS51194">
    <property type="entry name" value="HELICASE_CTER"/>
    <property type="match status" value="1"/>
</dbReference>
<evidence type="ECO:0000259" key="2">
    <source>
        <dbReference type="PROSITE" id="PS51194"/>
    </source>
</evidence>
<dbReference type="EMBL" id="MK500501">
    <property type="protein sequence ID" value="QBK90882.1"/>
    <property type="molecule type" value="Genomic_DNA"/>
</dbReference>
<dbReference type="PANTHER" id="PTHR45629">
    <property type="entry name" value="SNF2/RAD54 FAMILY MEMBER"/>
    <property type="match status" value="1"/>
</dbReference>
<sequence length="577" mass="65847">MDDPNSQNNNSAVSPSNYRNIVPYIEAQSPEIVIQPETFQLVVPQVLPKTQEPIVLCPYQEPHVKKLNEIFQTSYVGLDFSKTGRGKTYTASALATYYKYPIILIAPRTLFSVWKEMETKHGVIIENKISYALLRGIHGKKCNHPYLTRTSNDGYLATPYLISRIDEGRLFVFDEMSKLKNQTSQSRKAAHAIIKTIVSRKSSSRVLLLSALPTNEPIHVLTLMQLLGIIYVDNFVEYDKSGRTYHLTGIQEVIDWCYKRNPDKTREIINQHSTTSRQSIMEMSTELYYYIISDHLSSCMVVDNPVDLDIKNGYYPIDSENLAILKQGQRILNDAIRYRGDQLVNPRTINWGMITRGIKLLGKAKLKIMAQMARVFLISNPSSKGVICVWFVSHIKWLAEALKGYGVETLYGKTKMKQRKPVVDRFQDPDSDCRIIIINPTVGGMGISLDDRDGNHPRWMLLMPDYRIMDLVQCTGRVNRKSTLSKEETIIRFVYTKAFKTESRILSSLHRKSEAARIVISDRSGIRLPDSYHIDNQIEVLPEFSTPLPPLPDPEEVLDEGFVLPDSLDNNLSLLRI</sequence>
<dbReference type="Gene3D" id="3.40.50.300">
    <property type="entry name" value="P-loop containing nucleotide triphosphate hydrolases"/>
    <property type="match status" value="2"/>
</dbReference>
<dbReference type="SUPFAM" id="SSF52540">
    <property type="entry name" value="P-loop containing nucleoside triphosphate hydrolases"/>
    <property type="match status" value="2"/>
</dbReference>
<name>A0A481Z656_9VIRU</name>
<evidence type="ECO:0000313" key="3">
    <source>
        <dbReference type="EMBL" id="QBK90882.1"/>
    </source>
</evidence>
<protein>
    <submittedName>
        <fullName evidence="3">DEAD/SNF2-like helicase</fullName>
    </submittedName>
</protein>
<keyword evidence="3" id="KW-0347">Helicase</keyword>
<accession>A0A481Z656</accession>
<keyword evidence="3" id="KW-0547">Nucleotide-binding</keyword>